<keyword evidence="3" id="KW-0677">Repeat</keyword>
<evidence type="ECO:0000256" key="3">
    <source>
        <dbReference type="ARBA" id="ARBA00022737"/>
    </source>
</evidence>
<keyword evidence="4" id="KW-0539">Nucleus</keyword>
<dbReference type="PANTHER" id="PTHR19848">
    <property type="entry name" value="WD40 REPEAT PROTEIN"/>
    <property type="match status" value="1"/>
</dbReference>
<protein>
    <submittedName>
        <fullName evidence="5">Uncharacterized protein</fullName>
    </submittedName>
</protein>
<comment type="caution">
    <text evidence="5">The sequence shown here is derived from an EMBL/GenBank/DDBJ whole genome shotgun (WGS) entry which is preliminary data.</text>
</comment>
<organism evidence="5 6">
    <name type="scientific">Prorocentrum cordatum</name>
    <dbReference type="NCBI Taxonomy" id="2364126"/>
    <lineage>
        <taxon>Eukaryota</taxon>
        <taxon>Sar</taxon>
        <taxon>Alveolata</taxon>
        <taxon>Dinophyceae</taxon>
        <taxon>Prorocentrales</taxon>
        <taxon>Prorocentraceae</taxon>
        <taxon>Prorocentrum</taxon>
    </lineage>
</organism>
<dbReference type="InterPro" id="IPR001680">
    <property type="entry name" value="WD40_rpt"/>
</dbReference>
<evidence type="ECO:0000256" key="2">
    <source>
        <dbReference type="ARBA" id="ARBA00022574"/>
    </source>
</evidence>
<accession>A0ABN9X7M4</accession>
<dbReference type="InterPro" id="IPR015943">
    <property type="entry name" value="WD40/YVTN_repeat-like_dom_sf"/>
</dbReference>
<dbReference type="SMART" id="SM00320">
    <property type="entry name" value="WD40"/>
    <property type="match status" value="5"/>
</dbReference>
<keyword evidence="2" id="KW-0853">WD repeat</keyword>
<evidence type="ECO:0000313" key="6">
    <source>
        <dbReference type="Proteomes" id="UP001189429"/>
    </source>
</evidence>
<reference evidence="5" key="1">
    <citation type="submission" date="2023-10" db="EMBL/GenBank/DDBJ databases">
        <authorList>
            <person name="Chen Y."/>
            <person name="Shah S."/>
            <person name="Dougan E. K."/>
            <person name="Thang M."/>
            <person name="Chan C."/>
        </authorList>
    </citation>
    <scope>NUCLEOTIDE SEQUENCE [LARGE SCALE GENOMIC DNA]</scope>
</reference>
<evidence type="ECO:0000313" key="5">
    <source>
        <dbReference type="EMBL" id="CAK0894819.1"/>
    </source>
</evidence>
<sequence length="945" mass="101513">MQARGFVQALVALEQEAGLSYSDGDLPVAAVLEASLDMFGSYHRGGDGADRPAGCEADDELQRLEAGVCCTGPAGGMLESLGANVTAAAWVAEGGGELLAVATTADRRLRLLDSEGQVLASLEGLSSPVLSLDTAPGAPGGGHDVLLGGMGGEVCVLHLHRRLSDGSEGGWVLEQRQRFCDHTKHVNGVRLAPAEQAGQSCTRFLTVSKDHQARLYSRGPGGEFSSAGDARFAGEVTCCCWADSQTFALAARDDHYLHYWDAGKDKPSERLKTNLNALGDSVVSFAVLALAMSPDGKLIAACTDKSRVLVLRAFTSKQLRNLYGAVIDEYDVPSVCFSLDSAFLYASSSLSAPIRKAQERYGEGGDAPMLGEVVVFQLRTGEPVLRLPCHSKAVRCMSRHPLEEALVTGSFDRGAARDAHAPAGLKRSMMEALLLLAAVGFSPRAAAYMSTGACRAPGRTQEREPQPAQHTRLYVYNPLYLTGSTRAQEITCEHYMGVTLFPGTSRRPTLDGRHSLSQHDYHWELSFGWTNKSCGGSIFLHQRFPQAHLRGIYPPPAALSGRCGATVPLLGRAPHGSAPFRAIRVLLQPQLIPPGDSGYDLVGTHHAGVCGQSTRALQRGGPQLGDSVDETFLGSPSLLEPDLWSEVDSAVGPFLGLEGLSGRLWQRFLSDHDAFFVSGDTFIGAHGRSRRIDFLHAPCKCKAPMGAGRRLNTLYDRGHRSVYAGDIFEAHAQHTWDYDMIMLRLEGAPKPRDLQQVAAREAGNMYAEAAQVPEAKPQLTTFVHRSRRVQVPVGLRGAGGPAGARAPAYLLPAVRLHGDGLGALLHLRLRTRHNDQYTRMQFASADQITLKSVNPDGPRETRLDVLGGRQKMGTAAAATPPGEVAEYLCTLQPLEGSALAASLAELRARCQDEFQPDETGLYPPHVSVTGFFEANHLQRPHPLGG</sequence>
<dbReference type="PANTHER" id="PTHR19848:SF0">
    <property type="entry name" value="NOTCHLESS PROTEIN HOMOLOG 1"/>
    <property type="match status" value="1"/>
</dbReference>
<dbReference type="InterPro" id="IPR036322">
    <property type="entry name" value="WD40_repeat_dom_sf"/>
</dbReference>
<dbReference type="Pfam" id="PF00400">
    <property type="entry name" value="WD40"/>
    <property type="match status" value="2"/>
</dbReference>
<keyword evidence="6" id="KW-1185">Reference proteome</keyword>
<proteinExistence type="predicted"/>
<dbReference type="EMBL" id="CAUYUJ010019952">
    <property type="protein sequence ID" value="CAK0894819.1"/>
    <property type="molecule type" value="Genomic_DNA"/>
</dbReference>
<comment type="subcellular location">
    <subcellularLocation>
        <location evidence="1">Nucleus</location>
    </subcellularLocation>
</comment>
<dbReference type="SUPFAM" id="SSF50978">
    <property type="entry name" value="WD40 repeat-like"/>
    <property type="match status" value="1"/>
</dbReference>
<dbReference type="Gene3D" id="2.130.10.10">
    <property type="entry name" value="YVTN repeat-like/Quinoprotein amine dehydrogenase"/>
    <property type="match status" value="2"/>
</dbReference>
<evidence type="ECO:0000256" key="1">
    <source>
        <dbReference type="ARBA" id="ARBA00004123"/>
    </source>
</evidence>
<evidence type="ECO:0000256" key="4">
    <source>
        <dbReference type="ARBA" id="ARBA00023242"/>
    </source>
</evidence>
<name>A0ABN9X7M4_9DINO</name>
<gene>
    <name evidence="5" type="ORF">PCOR1329_LOCUS73759</name>
</gene>
<dbReference type="Proteomes" id="UP001189429">
    <property type="component" value="Unassembled WGS sequence"/>
</dbReference>